<accession>A0ABT3T1W4</accession>
<dbReference type="Pfam" id="PF00760">
    <property type="entry name" value="Cucumo_coat"/>
    <property type="match status" value="1"/>
</dbReference>
<keyword evidence="2" id="KW-0732">Signal</keyword>
<reference evidence="5" key="1">
    <citation type="submission" date="2019-02" db="EMBL/GenBank/DDBJ databases">
        <authorList>
            <person name="Li S.-H."/>
        </authorList>
    </citation>
    <scope>NUCLEOTIDE SEQUENCE</scope>
    <source>
        <strain evidence="5">IMCC11814</strain>
    </source>
</reference>
<evidence type="ECO:0000256" key="1">
    <source>
        <dbReference type="ARBA" id="ARBA00007734"/>
    </source>
</evidence>
<dbReference type="CDD" id="cd13401">
    <property type="entry name" value="Slt70-like"/>
    <property type="match status" value="1"/>
</dbReference>
<comment type="similarity">
    <text evidence="1">Belongs to the transglycosylase Slt family.</text>
</comment>
<comment type="caution">
    <text evidence="5">The sequence shown here is derived from an EMBL/GenBank/DDBJ whole genome shotgun (WGS) entry which is preliminary data.</text>
</comment>
<dbReference type="Gene3D" id="1.10.530.10">
    <property type="match status" value="1"/>
</dbReference>
<dbReference type="EMBL" id="SHNO01000001">
    <property type="protein sequence ID" value="MCX2976256.1"/>
    <property type="molecule type" value="Genomic_DNA"/>
</dbReference>
<dbReference type="Proteomes" id="UP001143304">
    <property type="component" value="Unassembled WGS sequence"/>
</dbReference>
<evidence type="ECO:0000256" key="2">
    <source>
        <dbReference type="ARBA" id="ARBA00022729"/>
    </source>
</evidence>
<sequence>MLECESVNRVRGEWAHCDNVSHTSVIFAACKKRWLVRLISNDSPGTRMGHRLARHVCHSLSLLAVLMAVMPLTGQAAPDDQARRDYAMAVQAMALGDWQAVSQLRAGLNDYPLALYLDYYRLTQGPDAVSAAQALAFIESSAGTPLANRFLGKYLSSAGQNKRWQDLLAVKAEEPNSVELKCYYYRAHLARGSRDIALEGAGRLWVHGKSRPTSCDPLFDAWMAAGGLTDDIVWTRLLNAFDARQPSLMRYVGRKASSALTPWSNTLIDVYGDPESVARQNLPAGDPRSADIAARGLAYLARYSPPKAQAHWATLQKRLSFSPEQVRAVEYAIARQSLFARVGQDDNWLEAALARLEDDTLVGIRLRQALAEQDWDALSRYLALLSAGAMEENVWRYWRAVSQERAGEKAAAEAIYEQLAGERDYYGFLAADRLKRPYAFKHERPQMALDSSSVTLPAIARIEELKFHGDDALAHSEWYTLLQQTTEEALLTDLMLLAARNGWDRMAIDAATQAQAWDALNQRFPTAYSDIFERHAATQNVSGTELMSIARRESAFYPKARSPVGARGLMQIMPATGKAVASSLGVSHTTARLFDVEHNVRLGSAYYRQLLDRFGGNRVFALAGYNAGPHRVDRWRRESADTLPVTQWIETIPYRETRNYVQAVLAYNVVFQYLLGNTQNLFTVEEQRDRY</sequence>
<dbReference type="InterPro" id="IPR000189">
    <property type="entry name" value="Transglyc_AS"/>
</dbReference>
<evidence type="ECO:0000259" key="4">
    <source>
        <dbReference type="Pfam" id="PF14718"/>
    </source>
</evidence>
<dbReference type="InterPro" id="IPR037061">
    <property type="entry name" value="Lytic_TGlycoase_superhlx_L_sf"/>
</dbReference>
<protein>
    <submittedName>
        <fullName evidence="5">Murein transglycosylase</fullName>
    </submittedName>
</protein>
<dbReference type="Pfam" id="PF14718">
    <property type="entry name" value="SLT_L"/>
    <property type="match status" value="1"/>
</dbReference>
<dbReference type="Pfam" id="PF01464">
    <property type="entry name" value="SLT"/>
    <property type="match status" value="1"/>
</dbReference>
<proteinExistence type="inferred from homology"/>
<evidence type="ECO:0000313" key="6">
    <source>
        <dbReference type="Proteomes" id="UP001143304"/>
    </source>
</evidence>
<gene>
    <name evidence="5" type="ORF">EYC82_02655</name>
</gene>
<dbReference type="SUPFAM" id="SSF53955">
    <property type="entry name" value="Lysozyme-like"/>
    <property type="match status" value="1"/>
</dbReference>
<dbReference type="InterPro" id="IPR008258">
    <property type="entry name" value="Transglycosylase_SLT_dom_1"/>
</dbReference>
<evidence type="ECO:0000259" key="3">
    <source>
        <dbReference type="Pfam" id="PF01464"/>
    </source>
</evidence>
<feature type="domain" description="Lytic transglycosylase superhelical linker" evidence="4">
    <location>
        <begin position="456"/>
        <end position="520"/>
    </location>
</feature>
<organism evidence="5 6">
    <name type="scientific">Candidatus Marimicrobium litorale</name>
    <dbReference type="NCBI Taxonomy" id="2518991"/>
    <lineage>
        <taxon>Bacteria</taxon>
        <taxon>Pseudomonadati</taxon>
        <taxon>Pseudomonadota</taxon>
        <taxon>Gammaproteobacteria</taxon>
        <taxon>Cellvibrionales</taxon>
        <taxon>Halieaceae</taxon>
        <taxon>Marimicrobium</taxon>
    </lineage>
</organism>
<dbReference type="Gene3D" id="1.25.20.10">
    <property type="entry name" value="Bacterial muramidases"/>
    <property type="match status" value="1"/>
</dbReference>
<dbReference type="Gene3D" id="1.10.1240.20">
    <property type="entry name" value="Lytic transglycosylase, superhelical linker domain"/>
    <property type="match status" value="1"/>
</dbReference>
<evidence type="ECO:0000313" key="5">
    <source>
        <dbReference type="EMBL" id="MCX2976256.1"/>
    </source>
</evidence>
<keyword evidence="6" id="KW-1185">Reference proteome</keyword>
<dbReference type="SUPFAM" id="SSF48435">
    <property type="entry name" value="Bacterial muramidases"/>
    <property type="match status" value="1"/>
</dbReference>
<feature type="domain" description="Transglycosylase SLT" evidence="3">
    <location>
        <begin position="532"/>
        <end position="640"/>
    </location>
</feature>
<dbReference type="InterPro" id="IPR008939">
    <property type="entry name" value="Lytic_TGlycosylase_superhlx_U"/>
</dbReference>
<dbReference type="PROSITE" id="PS00922">
    <property type="entry name" value="TRANSGLYCOSYLASE"/>
    <property type="match status" value="1"/>
</dbReference>
<dbReference type="InterPro" id="IPR023346">
    <property type="entry name" value="Lysozyme-like_dom_sf"/>
</dbReference>
<name>A0ABT3T1W4_9GAMM</name>
<dbReference type="InterPro" id="IPR012289">
    <property type="entry name" value="Lytic_TGlycosylase_superhlx_L"/>
</dbReference>
<dbReference type="PANTHER" id="PTHR37423:SF5">
    <property type="entry name" value="SOLUBLE LYTIC MUREIN TRANSGLYCOSYLASE"/>
    <property type="match status" value="1"/>
</dbReference>
<dbReference type="PANTHER" id="PTHR37423">
    <property type="entry name" value="SOLUBLE LYTIC MUREIN TRANSGLYCOSYLASE-RELATED"/>
    <property type="match status" value="1"/>
</dbReference>